<dbReference type="GO" id="GO:0000045">
    <property type="term" value="P:autophagosome assembly"/>
    <property type="evidence" value="ECO:0007669"/>
    <property type="project" value="TreeGrafter"/>
</dbReference>
<dbReference type="PANTHER" id="PTHR22624:SF49">
    <property type="entry name" value="CYSTEINE PROTEASE"/>
    <property type="match status" value="1"/>
</dbReference>
<dbReference type="GO" id="GO:0034727">
    <property type="term" value="P:piecemeal microautophagy of the nucleus"/>
    <property type="evidence" value="ECO:0007669"/>
    <property type="project" value="TreeGrafter"/>
</dbReference>
<dbReference type="GO" id="GO:0004197">
    <property type="term" value="F:cysteine-type endopeptidase activity"/>
    <property type="evidence" value="ECO:0007669"/>
    <property type="project" value="TreeGrafter"/>
</dbReference>
<feature type="region of interest" description="Disordered" evidence="12">
    <location>
        <begin position="1054"/>
        <end position="1092"/>
    </location>
</feature>
<feature type="compositionally biased region" description="Basic and acidic residues" evidence="12">
    <location>
        <begin position="406"/>
        <end position="432"/>
    </location>
</feature>
<dbReference type="InterPro" id="IPR046792">
    <property type="entry name" value="Peptidase_C54_cat"/>
</dbReference>
<feature type="compositionally biased region" description="Polar residues" evidence="12">
    <location>
        <begin position="537"/>
        <end position="548"/>
    </location>
</feature>
<evidence type="ECO:0000256" key="2">
    <source>
        <dbReference type="ARBA" id="ARBA00010958"/>
    </source>
</evidence>
<proteinExistence type="inferred from homology"/>
<dbReference type="OrthoDB" id="2960936at2759"/>
<dbReference type="AlphaFoldDB" id="A0A1R1PZ51"/>
<sequence length="1092" mass="124112">MSVVMMNKSAEHLHTSGVAVVGNKLNVKDDKHTKLKRKQSIKERGTDEFEVISNNEGDYLEMNWKGQVNSDSTTGAKSGHYNNNNDNGGLVVSNGGVSGTRQFIEDIKNDGLVALNNKVGRSTQLLKQVGNWISKSQAVQYLRIQGLLKLEQEIPVTYSAKSVWVLGICYIFRGETRSEIQAAMRMNMGVQAEADINIEAESESDLELGSDGENVDENSSWENITGRPSGSVGRLDNKARVFKGRRGIKWNGNVFKKEREQNKGIYQGDDVVLVDLEETTRDKNKQMETMKMQGKVMNIQGKGFGNTRETRGGREGVARITTKTLPGNEGEFVLLEKSYRQIGGERALEEEEEELMGVNLVREGNVEQKEEQGMVRKAKMLRADEMRAEKSAENHSSSEWSHVVKSRNDDENTDKIKYGYQEGRKPTKDNEGRNLPNPSQVHNSTSGSGVTDNGDNNYPEKIPEYLGIKLVNKYEQKVKTEMPMFYGRLSDGWEIPSFQQTVTLSKIVEWAKKSECKIKQISNYGWVVCYKEPQCKCSNQSTGRTQSMKRADRDGESVTSNSVERKGSRVGRIQKSGTILCKQEWECRVKKLIQISIIQKQEKVGVHEMTKLLDNGKDAGGYYMEDKGGMWGRGERSIEKDQNSAKMKGYSDGITQIRQVVIGYSDVRNWDKKTRKKFQQDENVREKMVVMLEEERRSLQEYLWPESYMEEQAHNYEKQQQQQQSENDEKRGGKGGANMMERMNTIVSFIGHSNSIGRRIDTSIRNKSKSRDKFIHPIASIDEGGGEEENAKVKKPLEFKRVNKLSAESTRGNIDTYRIANADENINRVEVYIGKDCFDEEVENEDDKNNGESTTTTTATTRDLWWSEMSENQHTLMQLLYAVSQRMYFQYGKGFKPVEPSSYTSDVGWGCMHRSAQMMLAEVFKRVVPISHPTYEDGYVTAVWPRVHVGTVRPPEQLSGMWYQQIEEWFADDQAQPQPHSKLRSQSQPKLKHCETVNGNKSLVNKGSMWGLQRNASTKSNLRGGEHDEYNSRFAEYKDMYYYYGQIRNQEQQVQKSGMETEMELDNRSGSIESSESSESGTNNKGLVVVLG</sequence>
<evidence type="ECO:0000256" key="3">
    <source>
        <dbReference type="ARBA" id="ARBA00022448"/>
    </source>
</evidence>
<dbReference type="SUPFAM" id="SSF54001">
    <property type="entry name" value="Cysteine proteinases"/>
    <property type="match status" value="1"/>
</dbReference>
<reference evidence="15" key="1">
    <citation type="submission" date="2017-01" db="EMBL/GenBank/DDBJ databases">
        <authorList>
            <person name="Wang Y."/>
            <person name="White M."/>
            <person name="Kvist S."/>
            <person name="Moncalvo J.-M."/>
        </authorList>
    </citation>
    <scope>NUCLEOTIDE SEQUENCE [LARGE SCALE GENOMIC DNA]</scope>
    <source>
        <strain evidence="15">COL-18-3</strain>
    </source>
</reference>
<keyword evidence="7" id="KW-0788">Thiol protease</keyword>
<keyword evidence="3" id="KW-0813">Transport</keyword>
<comment type="catalytic activity">
    <reaction evidence="10">
        <text>[protein]-C-terminal L-amino acid-glycyl-phosphatidylethanolamide + H2O = [protein]-C-terminal L-amino acid-glycine + a 1,2-diacyl-sn-glycero-3-phosphoethanolamine</text>
        <dbReference type="Rhea" id="RHEA:67548"/>
        <dbReference type="Rhea" id="RHEA-COMP:17323"/>
        <dbReference type="Rhea" id="RHEA-COMP:17324"/>
        <dbReference type="ChEBI" id="CHEBI:15377"/>
        <dbReference type="ChEBI" id="CHEBI:64612"/>
        <dbReference type="ChEBI" id="CHEBI:172940"/>
        <dbReference type="ChEBI" id="CHEBI:172941"/>
    </reaction>
    <physiologicalReaction direction="left-to-right" evidence="10">
        <dbReference type="Rhea" id="RHEA:67549"/>
    </physiologicalReaction>
</comment>
<evidence type="ECO:0000256" key="9">
    <source>
        <dbReference type="ARBA" id="ARBA00023006"/>
    </source>
</evidence>
<evidence type="ECO:0000256" key="7">
    <source>
        <dbReference type="ARBA" id="ARBA00022807"/>
    </source>
</evidence>
<evidence type="ECO:0000256" key="8">
    <source>
        <dbReference type="ARBA" id="ARBA00022927"/>
    </source>
</evidence>
<accession>A0A1R1PZ51</accession>
<dbReference type="GO" id="GO:0035973">
    <property type="term" value="P:aggrephagy"/>
    <property type="evidence" value="ECO:0007669"/>
    <property type="project" value="TreeGrafter"/>
</dbReference>
<dbReference type="GO" id="GO:0015031">
    <property type="term" value="P:protein transport"/>
    <property type="evidence" value="ECO:0007669"/>
    <property type="project" value="UniProtKB-KW"/>
</dbReference>
<dbReference type="InterPro" id="IPR038765">
    <property type="entry name" value="Papain-like_cys_pep_sf"/>
</dbReference>
<dbReference type="GO" id="GO:0005737">
    <property type="term" value="C:cytoplasm"/>
    <property type="evidence" value="ECO:0007669"/>
    <property type="project" value="UniProtKB-SubCell"/>
</dbReference>
<dbReference type="GO" id="GO:0000423">
    <property type="term" value="P:mitophagy"/>
    <property type="evidence" value="ECO:0007669"/>
    <property type="project" value="TreeGrafter"/>
</dbReference>
<evidence type="ECO:0000256" key="5">
    <source>
        <dbReference type="ARBA" id="ARBA00022670"/>
    </source>
</evidence>
<feature type="compositionally biased region" description="Polar residues" evidence="12">
    <location>
        <begin position="436"/>
        <end position="456"/>
    </location>
</feature>
<name>A0A1R1PZ51_ZANCU</name>
<gene>
    <name evidence="14" type="ORF">AX774_g133</name>
</gene>
<comment type="similarity">
    <text evidence="2">Belongs to the peptidase C54 family.</text>
</comment>
<feature type="region of interest" description="Disordered" evidence="12">
    <location>
        <begin position="387"/>
        <end position="458"/>
    </location>
</feature>
<comment type="caution">
    <text evidence="14">The sequence shown here is derived from an EMBL/GenBank/DDBJ whole genome shotgun (WGS) entry which is preliminary data.</text>
</comment>
<keyword evidence="5" id="KW-0645">Protease</keyword>
<evidence type="ECO:0000256" key="1">
    <source>
        <dbReference type="ARBA" id="ARBA00004496"/>
    </source>
</evidence>
<evidence type="ECO:0000259" key="13">
    <source>
        <dbReference type="Pfam" id="PF03416"/>
    </source>
</evidence>
<keyword evidence="9" id="KW-0072">Autophagy</keyword>
<organism evidence="14 15">
    <name type="scientific">Zancudomyces culisetae</name>
    <name type="common">Gut fungus</name>
    <name type="synonym">Smittium culisetae</name>
    <dbReference type="NCBI Taxonomy" id="1213189"/>
    <lineage>
        <taxon>Eukaryota</taxon>
        <taxon>Fungi</taxon>
        <taxon>Fungi incertae sedis</taxon>
        <taxon>Zoopagomycota</taxon>
        <taxon>Kickxellomycotina</taxon>
        <taxon>Harpellomycetes</taxon>
        <taxon>Harpellales</taxon>
        <taxon>Legeriomycetaceae</taxon>
        <taxon>Zancudomyces</taxon>
    </lineage>
</organism>
<feature type="region of interest" description="Disordered" evidence="12">
    <location>
        <begin position="537"/>
        <end position="570"/>
    </location>
</feature>
<evidence type="ECO:0000313" key="15">
    <source>
        <dbReference type="Proteomes" id="UP000188320"/>
    </source>
</evidence>
<evidence type="ECO:0000256" key="10">
    <source>
        <dbReference type="ARBA" id="ARBA00029362"/>
    </source>
</evidence>
<feature type="compositionally biased region" description="Polar residues" evidence="12">
    <location>
        <begin position="217"/>
        <end position="228"/>
    </location>
</feature>
<feature type="compositionally biased region" description="Acidic residues" evidence="12">
    <location>
        <begin position="207"/>
        <end position="216"/>
    </location>
</feature>
<dbReference type="EMBL" id="LSSK01000009">
    <property type="protein sequence ID" value="OMH86242.1"/>
    <property type="molecule type" value="Genomic_DNA"/>
</dbReference>
<evidence type="ECO:0000256" key="4">
    <source>
        <dbReference type="ARBA" id="ARBA00022490"/>
    </source>
</evidence>
<keyword evidence="4" id="KW-0963">Cytoplasm</keyword>
<keyword evidence="15" id="KW-1185">Reference proteome</keyword>
<protein>
    <recommendedName>
        <fullName evidence="11">Autophagy-related protein 4</fullName>
    </recommendedName>
</protein>
<dbReference type="GO" id="GO:0016485">
    <property type="term" value="P:protein processing"/>
    <property type="evidence" value="ECO:0007669"/>
    <property type="project" value="TreeGrafter"/>
</dbReference>
<dbReference type="Pfam" id="PF03416">
    <property type="entry name" value="Peptidase_C54"/>
    <property type="match status" value="1"/>
</dbReference>
<evidence type="ECO:0000256" key="11">
    <source>
        <dbReference type="ARBA" id="ARBA00030240"/>
    </source>
</evidence>
<feature type="compositionally biased region" description="Low complexity" evidence="12">
    <location>
        <begin position="1069"/>
        <end position="1081"/>
    </location>
</feature>
<dbReference type="InterPro" id="IPR005078">
    <property type="entry name" value="Peptidase_C54"/>
</dbReference>
<dbReference type="GO" id="GO:0019786">
    <property type="term" value="F:protein-phosphatidylethanolamide deconjugating activity"/>
    <property type="evidence" value="ECO:0007669"/>
    <property type="project" value="InterPro"/>
</dbReference>
<feature type="region of interest" description="Disordered" evidence="12">
    <location>
        <begin position="713"/>
        <end position="737"/>
    </location>
</feature>
<comment type="subcellular location">
    <subcellularLocation>
        <location evidence="1">Cytoplasm</location>
    </subcellularLocation>
</comment>
<evidence type="ECO:0000313" key="14">
    <source>
        <dbReference type="EMBL" id="OMH86242.1"/>
    </source>
</evidence>
<keyword evidence="8" id="KW-0653">Protein transport</keyword>
<evidence type="ECO:0000256" key="6">
    <source>
        <dbReference type="ARBA" id="ARBA00022801"/>
    </source>
</evidence>
<feature type="domain" description="Peptidase C54 catalytic" evidence="13">
    <location>
        <begin position="880"/>
        <end position="977"/>
    </location>
</feature>
<feature type="region of interest" description="Disordered" evidence="12">
    <location>
        <begin position="207"/>
        <end position="230"/>
    </location>
</feature>
<dbReference type="PANTHER" id="PTHR22624">
    <property type="entry name" value="CYSTEINE PROTEASE ATG4"/>
    <property type="match status" value="1"/>
</dbReference>
<keyword evidence="6" id="KW-0378">Hydrolase</keyword>
<dbReference type="Proteomes" id="UP000188320">
    <property type="component" value="Unassembled WGS sequence"/>
</dbReference>
<evidence type="ECO:0000256" key="12">
    <source>
        <dbReference type="SAM" id="MobiDB-lite"/>
    </source>
</evidence>